<comment type="subcellular location">
    <subcellularLocation>
        <location evidence="4">Membrane</location>
        <topology evidence="4">Multi-pass membrane protein</topology>
    </subcellularLocation>
</comment>
<comment type="similarity">
    <text evidence="4">Belongs to the copper transporter (Ctr) (TC 1.A.56) family. SLC31A subfamily.</text>
</comment>
<dbReference type="PANTHER" id="PTHR12483">
    <property type="entry name" value="SOLUTE CARRIER FAMILY 31 COPPER TRANSPORTERS"/>
    <property type="match status" value="1"/>
</dbReference>
<dbReference type="EMBL" id="CAJQZP010000975">
    <property type="protein sequence ID" value="CAG5004684.1"/>
    <property type="molecule type" value="Genomic_DNA"/>
</dbReference>
<keyword evidence="2 4" id="KW-1133">Transmembrane helix</keyword>
<dbReference type="GO" id="GO:0016020">
    <property type="term" value="C:membrane"/>
    <property type="evidence" value="ECO:0007669"/>
    <property type="project" value="UniProtKB-SubCell"/>
</dbReference>
<keyword evidence="4" id="KW-0186">Copper</keyword>
<dbReference type="OrthoDB" id="161814at2759"/>
<dbReference type="InterPro" id="IPR007274">
    <property type="entry name" value="Cop_transporter"/>
</dbReference>
<feature type="transmembrane region" description="Helical" evidence="4">
    <location>
        <begin position="72"/>
        <end position="89"/>
    </location>
</feature>
<name>A0A8S3X8K2_PARAO</name>
<keyword evidence="3 4" id="KW-0472">Membrane</keyword>
<evidence type="ECO:0000313" key="5">
    <source>
        <dbReference type="EMBL" id="CAG5004684.1"/>
    </source>
</evidence>
<dbReference type="Proteomes" id="UP000691718">
    <property type="component" value="Unassembled WGS sequence"/>
</dbReference>
<protein>
    <recommendedName>
        <fullName evidence="4">Copper transport protein</fullName>
    </recommendedName>
</protein>
<keyword evidence="4" id="KW-0813">Transport</keyword>
<evidence type="ECO:0000256" key="1">
    <source>
        <dbReference type="ARBA" id="ARBA00022692"/>
    </source>
</evidence>
<accession>A0A8S3X8K2</accession>
<sequence length="129" mass="14125">MVFFLISYVYEAKMNPAVLETTNIDLHHRHDHSHHDMDGDDSCSSPHAMTFHAGVCQEILFSAWMTTSALELFGSAVAIFLAAVLYEGLKYYREALHTRATTATGDSQVNITKNECGNQGACGGTAIVK</sequence>
<evidence type="ECO:0000256" key="3">
    <source>
        <dbReference type="ARBA" id="ARBA00023136"/>
    </source>
</evidence>
<dbReference type="PANTHER" id="PTHR12483:SF115">
    <property type="entry name" value="COPPER TRANSPORT PROTEIN"/>
    <property type="match status" value="1"/>
</dbReference>
<keyword evidence="4" id="KW-0406">Ion transport</keyword>
<keyword evidence="1 4" id="KW-0812">Transmembrane</keyword>
<evidence type="ECO:0000256" key="4">
    <source>
        <dbReference type="RuleBase" id="RU367022"/>
    </source>
</evidence>
<dbReference type="GO" id="GO:0005375">
    <property type="term" value="F:copper ion transmembrane transporter activity"/>
    <property type="evidence" value="ECO:0007669"/>
    <property type="project" value="UniProtKB-UniRule"/>
</dbReference>
<evidence type="ECO:0000256" key="2">
    <source>
        <dbReference type="ARBA" id="ARBA00022989"/>
    </source>
</evidence>
<reference evidence="5" key="1">
    <citation type="submission" date="2021-04" db="EMBL/GenBank/DDBJ databases">
        <authorList>
            <person name="Tunstrom K."/>
        </authorList>
    </citation>
    <scope>NUCLEOTIDE SEQUENCE</scope>
</reference>
<proteinExistence type="inferred from homology"/>
<organism evidence="5 6">
    <name type="scientific">Parnassius apollo</name>
    <name type="common">Apollo butterfly</name>
    <name type="synonym">Papilio apollo</name>
    <dbReference type="NCBI Taxonomy" id="110799"/>
    <lineage>
        <taxon>Eukaryota</taxon>
        <taxon>Metazoa</taxon>
        <taxon>Ecdysozoa</taxon>
        <taxon>Arthropoda</taxon>
        <taxon>Hexapoda</taxon>
        <taxon>Insecta</taxon>
        <taxon>Pterygota</taxon>
        <taxon>Neoptera</taxon>
        <taxon>Endopterygota</taxon>
        <taxon>Lepidoptera</taxon>
        <taxon>Glossata</taxon>
        <taxon>Ditrysia</taxon>
        <taxon>Papilionoidea</taxon>
        <taxon>Papilionidae</taxon>
        <taxon>Parnassiinae</taxon>
        <taxon>Parnassini</taxon>
        <taxon>Parnassius</taxon>
        <taxon>Parnassius</taxon>
    </lineage>
</organism>
<keyword evidence="6" id="KW-1185">Reference proteome</keyword>
<evidence type="ECO:0000313" key="6">
    <source>
        <dbReference type="Proteomes" id="UP000691718"/>
    </source>
</evidence>
<dbReference type="AlphaFoldDB" id="A0A8S3X8K2"/>
<keyword evidence="4" id="KW-0187">Copper transport</keyword>
<dbReference type="Pfam" id="PF04145">
    <property type="entry name" value="Ctr"/>
    <property type="match status" value="1"/>
</dbReference>
<gene>
    <name evidence="5" type="ORF">PAPOLLO_LOCUS14433</name>
</gene>
<comment type="caution">
    <text evidence="5">The sequence shown here is derived from an EMBL/GenBank/DDBJ whole genome shotgun (WGS) entry which is preliminary data.</text>
</comment>